<keyword evidence="4" id="KW-1185">Reference proteome</keyword>
<evidence type="ECO:0000313" key="4">
    <source>
        <dbReference type="Proteomes" id="UP000559027"/>
    </source>
</evidence>
<dbReference type="EMBL" id="JAACJO010000002">
    <property type="protein sequence ID" value="KAF5362378.1"/>
    <property type="molecule type" value="Genomic_DNA"/>
</dbReference>
<feature type="domain" description="DUF6533" evidence="2">
    <location>
        <begin position="26"/>
        <end position="71"/>
    </location>
</feature>
<feature type="transmembrane region" description="Helical" evidence="1">
    <location>
        <begin position="162"/>
        <end position="190"/>
    </location>
</feature>
<gene>
    <name evidence="3" type="ORF">D9756_002775</name>
</gene>
<feature type="transmembrane region" description="Helical" evidence="1">
    <location>
        <begin position="55"/>
        <end position="78"/>
    </location>
</feature>
<comment type="caution">
    <text evidence="3">The sequence shown here is derived from an EMBL/GenBank/DDBJ whole genome shotgun (WGS) entry which is preliminary data.</text>
</comment>
<protein>
    <recommendedName>
        <fullName evidence="2">DUF6533 domain-containing protein</fullName>
    </recommendedName>
</protein>
<accession>A0A8H5LMA7</accession>
<keyword evidence="1" id="KW-0472">Membrane</keyword>
<feature type="transmembrane region" description="Helical" evidence="1">
    <location>
        <begin position="90"/>
        <end position="111"/>
    </location>
</feature>
<evidence type="ECO:0000256" key="1">
    <source>
        <dbReference type="SAM" id="Phobius"/>
    </source>
</evidence>
<evidence type="ECO:0000259" key="2">
    <source>
        <dbReference type="Pfam" id="PF20151"/>
    </source>
</evidence>
<sequence>MSSHLVFTTSLDSLTGVSQQLQVVDYASVALLVILIYEGFDLLPREVNFIWSRRWGFISAVYFFCRYVPVLMITLTLITFHGPIESCSSGFYAVIALSFASLIVSELCFIVRAYAVWGASRSAALFFSILTAGMICALALDLSRLRTTQTINFGSPLSLCGIGGPASCAMWGLIIILLIDAIVIVMMVWAKRRRYNASEMHPLFETIYRDSAMYFFLNSLTTAVAIVLYMKTPGLAIISSRLASALTSAIASRMIIGLKEQGDNSITSSRDMLGHWSTPPMSAIQFRSGDVAKT</sequence>
<evidence type="ECO:0000313" key="3">
    <source>
        <dbReference type="EMBL" id="KAF5362378.1"/>
    </source>
</evidence>
<feature type="transmembrane region" description="Helical" evidence="1">
    <location>
        <begin position="23"/>
        <end position="43"/>
    </location>
</feature>
<name>A0A8H5LMA7_9AGAR</name>
<dbReference type="AlphaFoldDB" id="A0A8H5LMA7"/>
<organism evidence="3 4">
    <name type="scientific">Leucocoprinus leucothites</name>
    <dbReference type="NCBI Taxonomy" id="201217"/>
    <lineage>
        <taxon>Eukaryota</taxon>
        <taxon>Fungi</taxon>
        <taxon>Dikarya</taxon>
        <taxon>Basidiomycota</taxon>
        <taxon>Agaricomycotina</taxon>
        <taxon>Agaricomycetes</taxon>
        <taxon>Agaricomycetidae</taxon>
        <taxon>Agaricales</taxon>
        <taxon>Agaricineae</taxon>
        <taxon>Agaricaceae</taxon>
        <taxon>Leucocoprinus</taxon>
    </lineage>
</organism>
<proteinExistence type="predicted"/>
<dbReference type="InterPro" id="IPR045340">
    <property type="entry name" value="DUF6533"/>
</dbReference>
<feature type="transmembrane region" description="Helical" evidence="1">
    <location>
        <begin position="123"/>
        <end position="142"/>
    </location>
</feature>
<dbReference type="Proteomes" id="UP000559027">
    <property type="component" value="Unassembled WGS sequence"/>
</dbReference>
<dbReference type="Pfam" id="PF20151">
    <property type="entry name" value="DUF6533"/>
    <property type="match status" value="1"/>
</dbReference>
<keyword evidence="1" id="KW-0812">Transmembrane</keyword>
<dbReference type="OrthoDB" id="2657950at2759"/>
<feature type="transmembrane region" description="Helical" evidence="1">
    <location>
        <begin position="211"/>
        <end position="230"/>
    </location>
</feature>
<keyword evidence="1" id="KW-1133">Transmembrane helix</keyword>
<reference evidence="3 4" key="1">
    <citation type="journal article" date="2020" name="ISME J.">
        <title>Uncovering the hidden diversity of litter-decomposition mechanisms in mushroom-forming fungi.</title>
        <authorList>
            <person name="Floudas D."/>
            <person name="Bentzer J."/>
            <person name="Ahren D."/>
            <person name="Johansson T."/>
            <person name="Persson P."/>
            <person name="Tunlid A."/>
        </authorList>
    </citation>
    <scope>NUCLEOTIDE SEQUENCE [LARGE SCALE GENOMIC DNA]</scope>
    <source>
        <strain evidence="3 4">CBS 146.42</strain>
    </source>
</reference>